<gene>
    <name evidence="2" type="ORF">CUJ83_10995</name>
</gene>
<organism evidence="2 3">
    <name type="scientific">Methanooceanicella nereidis</name>
    <dbReference type="NCBI Taxonomy" id="2052831"/>
    <lineage>
        <taxon>Archaea</taxon>
        <taxon>Methanobacteriati</taxon>
        <taxon>Methanobacteriota</taxon>
        <taxon>Stenosarchaea group</taxon>
        <taxon>Methanomicrobia</taxon>
        <taxon>Methanocellales</taxon>
        <taxon>Methanocellaceae</taxon>
        <taxon>Methanooceanicella</taxon>
    </lineage>
</organism>
<dbReference type="EMBL" id="PGCK01000009">
    <property type="protein sequence ID" value="MCD1295525.1"/>
    <property type="molecule type" value="Genomic_DNA"/>
</dbReference>
<protein>
    <recommendedName>
        <fullName evidence="1">FAS1 domain-containing protein</fullName>
    </recommendedName>
</protein>
<name>A0AAP2RG63_9EURY</name>
<dbReference type="Gene3D" id="2.30.180.10">
    <property type="entry name" value="FAS1 domain"/>
    <property type="match status" value="1"/>
</dbReference>
<dbReference type="SUPFAM" id="SSF82153">
    <property type="entry name" value="FAS1 domain"/>
    <property type="match status" value="1"/>
</dbReference>
<evidence type="ECO:0000313" key="2">
    <source>
        <dbReference type="EMBL" id="MCD1295525.1"/>
    </source>
</evidence>
<comment type="caution">
    <text evidence="2">The sequence shown here is derived from an EMBL/GenBank/DDBJ whole genome shotgun (WGS) entry which is preliminary data.</text>
</comment>
<dbReference type="AlphaFoldDB" id="A0AAP2RG63"/>
<dbReference type="Pfam" id="PF02469">
    <property type="entry name" value="Fasciclin"/>
    <property type="match status" value="1"/>
</dbReference>
<keyword evidence="3" id="KW-1185">Reference proteome</keyword>
<feature type="domain" description="FAS1" evidence="1">
    <location>
        <begin position="43"/>
        <end position="175"/>
    </location>
</feature>
<dbReference type="SMART" id="SM00554">
    <property type="entry name" value="FAS1"/>
    <property type="match status" value="1"/>
</dbReference>
<dbReference type="InterPro" id="IPR000782">
    <property type="entry name" value="FAS1_domain"/>
</dbReference>
<dbReference type="RefSeq" id="WP_230742381.1">
    <property type="nucleotide sequence ID" value="NZ_PGCK01000009.1"/>
</dbReference>
<reference evidence="2 3" key="1">
    <citation type="submission" date="2017-11" db="EMBL/GenBank/DDBJ databases">
        <title>Isolation and Characterization of Family Methanocellaceae Species from Potential Methane Hydrate Area Offshore Southwestern Taiwan.</title>
        <authorList>
            <person name="Zhang W.-L."/>
            <person name="Chen W.-C."/>
            <person name="Lai M.-C."/>
            <person name="Chen S.-C."/>
        </authorList>
    </citation>
    <scope>NUCLEOTIDE SEQUENCE [LARGE SCALE GENOMIC DNA]</scope>
    <source>
        <strain evidence="2 3">CWC-04</strain>
    </source>
</reference>
<sequence>MDELRKIVAVLTLSAIMLAFTAPALARMHGEMQDGMMSMEQSNKDMMAAMMDTKDIGIAASTMKTAGIEGMMMPEGRYTLFVASDTALNTMSPDMKNKMMEKMKDRQKATEFVRGHMINNMVMPDDMTDGKTLTLMNGKTMTVRRMDGRMMVDDANIIKAVKTNNGMIYVMDKIPSSIRTMMERMDMLPASAISVSR</sequence>
<dbReference type="InterPro" id="IPR036378">
    <property type="entry name" value="FAS1_dom_sf"/>
</dbReference>
<proteinExistence type="predicted"/>
<evidence type="ECO:0000259" key="1">
    <source>
        <dbReference type="PROSITE" id="PS50213"/>
    </source>
</evidence>
<evidence type="ECO:0000313" key="3">
    <source>
        <dbReference type="Proteomes" id="UP001320159"/>
    </source>
</evidence>
<dbReference type="Proteomes" id="UP001320159">
    <property type="component" value="Unassembled WGS sequence"/>
</dbReference>
<dbReference type="PROSITE" id="PS50213">
    <property type="entry name" value="FAS1"/>
    <property type="match status" value="1"/>
</dbReference>
<accession>A0AAP2RG63</accession>